<accession>A0ABU5RQY0</accession>
<dbReference type="Proteomes" id="UP001304461">
    <property type="component" value="Unassembled WGS sequence"/>
</dbReference>
<dbReference type="Gene3D" id="2.60.120.200">
    <property type="match status" value="1"/>
</dbReference>
<dbReference type="InterPro" id="IPR013320">
    <property type="entry name" value="ConA-like_dom_sf"/>
</dbReference>
<gene>
    <name evidence="1" type="ORF">VB738_02665</name>
</gene>
<comment type="caution">
    <text evidence="1">The sequence shown here is derived from an EMBL/GenBank/DDBJ whole genome shotgun (WGS) entry which is preliminary data.</text>
</comment>
<evidence type="ECO:0000313" key="1">
    <source>
        <dbReference type="EMBL" id="MEA5390156.1"/>
    </source>
</evidence>
<proteinExistence type="predicted"/>
<keyword evidence="2" id="KW-1185">Reference proteome</keyword>
<name>A0ABU5RQY0_9CYAN</name>
<dbReference type="EMBL" id="JAYGHX010000001">
    <property type="protein sequence ID" value="MEA5390156.1"/>
    <property type="molecule type" value="Genomic_DNA"/>
</dbReference>
<dbReference type="SUPFAM" id="SSF49899">
    <property type="entry name" value="Concanavalin A-like lectins/glucanases"/>
    <property type="match status" value="1"/>
</dbReference>
<protein>
    <submittedName>
        <fullName evidence="1">DUF1349 domain-containing protein</fullName>
    </submittedName>
</protein>
<sequence>MNLDNDLQWLNEPPRWEREAATGRLRLWPAGRTDFWQRTHYGFEADNGHALLREMDGDGLLTCRVTAHPRHRYDQAGLLLRLSPACWIKTSVEFEPDGPNRLGAVVTNAQASDWSTQPLAREIRTVWFRLRREGRDVIADASLDGEDWQQLRMARLQELGETGPAQVGLYACSPTAAGFQAEFDLVAYAPGRMS</sequence>
<dbReference type="PANTHER" id="PTHR35332:SF2">
    <property type="entry name" value="REGULATION OF ENOLASE PROTEIN 1"/>
    <property type="match status" value="1"/>
</dbReference>
<dbReference type="PIRSF" id="PIRSF022704">
    <property type="entry name" value="UCP022704"/>
    <property type="match status" value="1"/>
</dbReference>
<dbReference type="Pfam" id="PF07081">
    <property type="entry name" value="DUF1349"/>
    <property type="match status" value="1"/>
</dbReference>
<organism evidence="1 2">
    <name type="scientific">Cyanobium gracile UHCC 0139</name>
    <dbReference type="NCBI Taxonomy" id="3110308"/>
    <lineage>
        <taxon>Bacteria</taxon>
        <taxon>Bacillati</taxon>
        <taxon>Cyanobacteriota</taxon>
        <taxon>Cyanophyceae</taxon>
        <taxon>Synechococcales</taxon>
        <taxon>Prochlorococcaceae</taxon>
        <taxon>Cyanobium</taxon>
    </lineage>
</organism>
<reference evidence="1 2" key="1">
    <citation type="submission" date="2023-12" db="EMBL/GenBank/DDBJ databases">
        <title>Baltic Sea Cyanobacteria.</title>
        <authorList>
            <person name="Delbaje E."/>
            <person name="Fewer D.P."/>
            <person name="Shishido T.K."/>
        </authorList>
    </citation>
    <scope>NUCLEOTIDE SEQUENCE [LARGE SCALE GENOMIC DNA]</scope>
    <source>
        <strain evidence="1 2">UHCC 0139</strain>
    </source>
</reference>
<dbReference type="InterPro" id="IPR009784">
    <property type="entry name" value="DUF1349"/>
</dbReference>
<dbReference type="PANTHER" id="PTHR35332">
    <property type="entry name" value="REGULATION OF ENOLASE PROTEIN 1"/>
    <property type="match status" value="1"/>
</dbReference>
<evidence type="ECO:0000313" key="2">
    <source>
        <dbReference type="Proteomes" id="UP001304461"/>
    </source>
</evidence>
<dbReference type="InterPro" id="IPR015987">
    <property type="entry name" value="UCP022704"/>
</dbReference>
<dbReference type="RefSeq" id="WP_323304269.1">
    <property type="nucleotide sequence ID" value="NZ_JAYGHX010000001.1"/>
</dbReference>